<dbReference type="RefSeq" id="WP_187223980.1">
    <property type="nucleotide sequence ID" value="NZ_JABVED010000021.1"/>
</dbReference>
<dbReference type="InterPro" id="IPR036624">
    <property type="entry name" value="Hcp1-lik_sf"/>
</dbReference>
<proteinExistence type="predicted"/>
<dbReference type="PANTHER" id="PTHR36152:SF1">
    <property type="entry name" value="UBIQUITIN-LIKE DOMAIN-CONTAINING PROTEIN"/>
    <property type="match status" value="1"/>
</dbReference>
<name>A0ABR7LDX8_9PSEU</name>
<dbReference type="InterPro" id="IPR053165">
    <property type="entry name" value="HSI-I_assembly_Hcp1"/>
</dbReference>
<reference evidence="1 2" key="1">
    <citation type="submission" date="2020-06" db="EMBL/GenBank/DDBJ databases">
        <title>Actinokineospora xiongansis sp. nov., isolated from soil of Baiyangdian.</title>
        <authorList>
            <person name="Zhang X."/>
        </authorList>
    </citation>
    <scope>NUCLEOTIDE SEQUENCE [LARGE SCALE GENOMIC DNA]</scope>
    <source>
        <strain evidence="1 2">HBU206404</strain>
    </source>
</reference>
<evidence type="ECO:0000313" key="2">
    <source>
        <dbReference type="Proteomes" id="UP000734823"/>
    </source>
</evidence>
<comment type="caution">
    <text evidence="1">The sequence shown here is derived from an EMBL/GenBank/DDBJ whole genome shotgun (WGS) entry which is preliminary data.</text>
</comment>
<gene>
    <name evidence="1" type="ORF">GPZ80_27440</name>
</gene>
<dbReference type="EMBL" id="JABVED010000021">
    <property type="protein sequence ID" value="MBC6450901.1"/>
    <property type="molecule type" value="Genomic_DNA"/>
</dbReference>
<dbReference type="Gene3D" id="2.30.110.20">
    <property type="entry name" value="Hcp1-like"/>
    <property type="match status" value="1"/>
</dbReference>
<dbReference type="SUPFAM" id="SSF141452">
    <property type="entry name" value="Hcp1-like"/>
    <property type="match status" value="1"/>
</dbReference>
<dbReference type="Proteomes" id="UP000734823">
    <property type="component" value="Unassembled WGS sequence"/>
</dbReference>
<organism evidence="1 2">
    <name type="scientific">Actinokineospora xionganensis</name>
    <dbReference type="NCBI Taxonomy" id="2684470"/>
    <lineage>
        <taxon>Bacteria</taxon>
        <taxon>Bacillati</taxon>
        <taxon>Actinomycetota</taxon>
        <taxon>Actinomycetes</taxon>
        <taxon>Pseudonocardiales</taxon>
        <taxon>Pseudonocardiaceae</taxon>
        <taxon>Actinokineospora</taxon>
    </lineage>
</organism>
<protein>
    <submittedName>
        <fullName evidence="1">Type VI secretion system tube protein Hcp</fullName>
    </submittedName>
</protein>
<dbReference type="InterPro" id="IPR008514">
    <property type="entry name" value="T6SS_Hcp"/>
</dbReference>
<sequence length="205" mass="21027">MTSAGSVLRSTPRLRAKPVAALVAIMAVIAVGLEPAAPATQQTTGVDFATLAGMVATQDSGDFFLKVDGIEGSSVRDGHEDEIEFSSMKWGVSNGATNGSAAGKPVFANLALASASTGKAGPPLMQAAASGQVIKQVTFSARRTIEGETSDFLVITLSDVIVSSYQAGDTGTSKEQVELSFSKIVINYDDGTAVAGWDLKAGRPV</sequence>
<dbReference type="PANTHER" id="PTHR36152">
    <property type="entry name" value="CYTOPLASMIC PROTEIN-RELATED"/>
    <property type="match status" value="1"/>
</dbReference>
<accession>A0ABR7LDX8</accession>
<dbReference type="Pfam" id="PF05638">
    <property type="entry name" value="T6SS_HCP"/>
    <property type="match status" value="1"/>
</dbReference>
<keyword evidence="2" id="KW-1185">Reference proteome</keyword>
<evidence type="ECO:0000313" key="1">
    <source>
        <dbReference type="EMBL" id="MBC6450901.1"/>
    </source>
</evidence>